<accession>A0A015N9G0</accession>
<keyword evidence="14" id="KW-0175">Coiled coil</keyword>
<evidence type="ECO:0000256" key="3">
    <source>
        <dbReference type="ARBA" id="ARBA00022448"/>
    </source>
</evidence>
<sequence length="432" mass="49755">MIASRTLFTFSNVLRTRSRYLIQLKYRSTHARSYTSPVTKFFETINEEIKKNKELQQNVKLLQDQAGQLSESDALRKAKEAYIKAKEGAENTTTLGSEKLKKSMDEIKKSAEKVGSAVSDTFEKVNETPFVKESKEKISQFSDKVSTTTEPIRQTRVYTNIRDSLKETVGDDSMSYGGVVDKETRKKMKEQALSKSKSKVVEMNPEAGSSMVLHKDSAWKESWNKIKETNPIIQGIFNMKKSYEDSDNIFISYTRAFTSTLGSLFEENETAQVMTQMKMIDPRFNLEDFMREAREYIIPEIMEAYLKGDTTTLREWCSEATYNVLTHGIKAQIKQGLISDSRILDIRDVEFVTAKLLENLEIPVLVISFNTQEVIVFRDRLTNEIKYGSEDQIDQNTYGCVFTKQEDRLMDPVTNGWKMIDIAKNRSQRLLW</sequence>
<dbReference type="PIRSF" id="PIRSF037871">
    <property type="entry name" value="TIM44"/>
    <property type="match status" value="1"/>
</dbReference>
<dbReference type="InterPro" id="IPR032710">
    <property type="entry name" value="NTF2-like_dom_sf"/>
</dbReference>
<evidence type="ECO:0000256" key="13">
    <source>
        <dbReference type="PIRNR" id="PIRNR037871"/>
    </source>
</evidence>
<evidence type="ECO:0000256" key="12">
    <source>
        <dbReference type="ARBA" id="ARBA00074309"/>
    </source>
</evidence>
<dbReference type="EMBL" id="JEMT01012357">
    <property type="protein sequence ID" value="EXX75818.1"/>
    <property type="molecule type" value="Genomic_DNA"/>
</dbReference>
<evidence type="ECO:0000256" key="1">
    <source>
        <dbReference type="ARBA" id="ARBA00004637"/>
    </source>
</evidence>
<keyword evidence="5 13" id="KW-0999">Mitochondrion inner membrane</keyword>
<keyword evidence="7 13" id="KW-0653">Protein transport</keyword>
<evidence type="ECO:0000256" key="7">
    <source>
        <dbReference type="ARBA" id="ARBA00022927"/>
    </source>
</evidence>
<evidence type="ECO:0000256" key="6">
    <source>
        <dbReference type="ARBA" id="ARBA00022840"/>
    </source>
</evidence>
<feature type="coiled-coil region" evidence="14">
    <location>
        <begin position="45"/>
        <end position="72"/>
    </location>
</feature>
<dbReference type="GO" id="GO:0005743">
    <property type="term" value="C:mitochondrial inner membrane"/>
    <property type="evidence" value="ECO:0007669"/>
    <property type="project" value="UniProtKB-SubCell"/>
</dbReference>
<keyword evidence="17" id="KW-1185">Reference proteome</keyword>
<reference evidence="16 17" key="1">
    <citation type="submission" date="2014-02" db="EMBL/GenBank/DDBJ databases">
        <title>Single nucleus genome sequencing reveals high similarity among nuclei of an endomycorrhizal fungus.</title>
        <authorList>
            <person name="Lin K."/>
            <person name="Geurts R."/>
            <person name="Zhang Z."/>
            <person name="Limpens E."/>
            <person name="Saunders D.G."/>
            <person name="Mu D."/>
            <person name="Pang E."/>
            <person name="Cao H."/>
            <person name="Cha H."/>
            <person name="Lin T."/>
            <person name="Zhou Q."/>
            <person name="Shang Y."/>
            <person name="Li Y."/>
            <person name="Ivanov S."/>
            <person name="Sharma T."/>
            <person name="Velzen R.V."/>
            <person name="Ruijter N.D."/>
            <person name="Aanen D.K."/>
            <person name="Win J."/>
            <person name="Kamoun S."/>
            <person name="Bisseling T."/>
            <person name="Huang S."/>
        </authorList>
    </citation>
    <scope>NUCLEOTIDE SEQUENCE [LARGE SCALE GENOMIC DNA]</scope>
    <source>
        <strain evidence="17">DAOM197198w</strain>
    </source>
</reference>
<keyword evidence="10 13" id="KW-0496">Mitochondrion</keyword>
<dbReference type="OrthoDB" id="10265990at2759"/>
<keyword evidence="6" id="KW-0067">ATP-binding</keyword>
<dbReference type="SMART" id="SM00978">
    <property type="entry name" value="Tim44"/>
    <property type="match status" value="1"/>
</dbReference>
<dbReference type="STRING" id="1432141.A0A015N9G0"/>
<dbReference type="FunFam" id="3.10.450.240:FF:000002">
    <property type="entry name" value="Mitochondrial import inner membrane translocase subunit TIM44"/>
    <property type="match status" value="1"/>
</dbReference>
<comment type="subcellular location">
    <subcellularLocation>
        <location evidence="1">Mitochondrion inner membrane</location>
        <topology evidence="1">Peripheral membrane protein</topology>
    </subcellularLocation>
</comment>
<keyword evidence="8" id="KW-0809">Transit peptide</keyword>
<dbReference type="GO" id="GO:0051087">
    <property type="term" value="F:protein-folding chaperone binding"/>
    <property type="evidence" value="ECO:0007669"/>
    <property type="project" value="InterPro"/>
</dbReference>
<comment type="caution">
    <text evidence="16">The sequence shown here is derived from an EMBL/GenBank/DDBJ whole genome shotgun (WGS) entry which is preliminary data.</text>
</comment>
<comment type="function">
    <text evidence="13">Essential component of the PAM complex, a complex required for the translocation of transit peptide-containing proteins from the inner membrane into the mitochondrial matrix in an ATP-dependent manner.</text>
</comment>
<keyword evidence="9 13" id="KW-0811">Translocation</keyword>
<evidence type="ECO:0000256" key="8">
    <source>
        <dbReference type="ARBA" id="ARBA00022946"/>
    </source>
</evidence>
<evidence type="ECO:0000256" key="11">
    <source>
        <dbReference type="ARBA" id="ARBA00023136"/>
    </source>
</evidence>
<dbReference type="Gene3D" id="3.10.450.240">
    <property type="match status" value="1"/>
</dbReference>
<dbReference type="InterPro" id="IPR007379">
    <property type="entry name" value="Tim44-like_dom"/>
</dbReference>
<dbReference type="AlphaFoldDB" id="A0A015N9G0"/>
<evidence type="ECO:0000256" key="14">
    <source>
        <dbReference type="SAM" id="Coils"/>
    </source>
</evidence>
<dbReference type="HOGENOM" id="CLU_020932_2_0_1"/>
<keyword evidence="11 13" id="KW-0472">Membrane</keyword>
<dbReference type="PANTHER" id="PTHR10721:SF1">
    <property type="entry name" value="MITOCHONDRIAL IMPORT INNER MEMBRANE TRANSLOCASE SUBUNIT TIM44"/>
    <property type="match status" value="1"/>
</dbReference>
<dbReference type="InterPro" id="IPR017303">
    <property type="entry name" value="Tim44"/>
</dbReference>
<dbReference type="Pfam" id="PF04280">
    <property type="entry name" value="Tim44"/>
    <property type="match status" value="1"/>
</dbReference>
<gene>
    <name evidence="16" type="ORF">RirG_038680</name>
</gene>
<evidence type="ECO:0000256" key="2">
    <source>
        <dbReference type="ARBA" id="ARBA00009597"/>
    </source>
</evidence>
<evidence type="ECO:0000256" key="5">
    <source>
        <dbReference type="ARBA" id="ARBA00022792"/>
    </source>
</evidence>
<dbReference type="SUPFAM" id="SSF54427">
    <property type="entry name" value="NTF2-like"/>
    <property type="match status" value="1"/>
</dbReference>
<keyword evidence="3 13" id="KW-0813">Transport</keyword>
<dbReference type="GO" id="GO:0005524">
    <property type="term" value="F:ATP binding"/>
    <property type="evidence" value="ECO:0007669"/>
    <property type="project" value="UniProtKB-KW"/>
</dbReference>
<protein>
    <recommendedName>
        <fullName evidence="12 13">Mitochondrial import inner membrane translocase subunit TIM44</fullName>
    </recommendedName>
</protein>
<feature type="domain" description="Tim44-like" evidence="15">
    <location>
        <begin position="270"/>
        <end position="424"/>
    </location>
</feature>
<evidence type="ECO:0000313" key="16">
    <source>
        <dbReference type="EMBL" id="EXX75818.1"/>
    </source>
</evidence>
<evidence type="ECO:0000256" key="4">
    <source>
        <dbReference type="ARBA" id="ARBA00022741"/>
    </source>
</evidence>
<evidence type="ECO:0000313" key="17">
    <source>
        <dbReference type="Proteomes" id="UP000022910"/>
    </source>
</evidence>
<dbReference type="Proteomes" id="UP000022910">
    <property type="component" value="Unassembled WGS sequence"/>
</dbReference>
<name>A0A015N9G0_RHIIW</name>
<proteinExistence type="inferred from homology"/>
<evidence type="ECO:0000256" key="9">
    <source>
        <dbReference type="ARBA" id="ARBA00023010"/>
    </source>
</evidence>
<dbReference type="GO" id="GO:0030150">
    <property type="term" value="P:protein import into mitochondrial matrix"/>
    <property type="evidence" value="ECO:0007669"/>
    <property type="project" value="InterPro"/>
</dbReference>
<evidence type="ECO:0000256" key="10">
    <source>
        <dbReference type="ARBA" id="ARBA00023128"/>
    </source>
</evidence>
<comment type="similarity">
    <text evidence="2 13">Belongs to the Tim44 family.</text>
</comment>
<keyword evidence="4" id="KW-0547">Nucleotide-binding</keyword>
<dbReference type="InterPro" id="IPR039544">
    <property type="entry name" value="Tim44-like"/>
</dbReference>
<evidence type="ECO:0000259" key="15">
    <source>
        <dbReference type="SMART" id="SM00978"/>
    </source>
</evidence>
<dbReference type="PANTHER" id="PTHR10721">
    <property type="entry name" value="MITOCHONDRIAL IMPORT INNER MEMBRANE TRANSLOCASE SUBUNIT TIM44"/>
    <property type="match status" value="1"/>
</dbReference>
<organism evidence="16 17">
    <name type="scientific">Rhizophagus irregularis (strain DAOM 197198w)</name>
    <name type="common">Glomus intraradices</name>
    <dbReference type="NCBI Taxonomy" id="1432141"/>
    <lineage>
        <taxon>Eukaryota</taxon>
        <taxon>Fungi</taxon>
        <taxon>Fungi incertae sedis</taxon>
        <taxon>Mucoromycota</taxon>
        <taxon>Glomeromycotina</taxon>
        <taxon>Glomeromycetes</taxon>
        <taxon>Glomerales</taxon>
        <taxon>Glomeraceae</taxon>
        <taxon>Rhizophagus</taxon>
    </lineage>
</organism>
<dbReference type="OMA" id="NFQMEPF"/>